<dbReference type="AlphaFoldDB" id="A0A1R1X0H0"/>
<sequence>MWKRKEIIEPNTLAIYSNISELGFKKNSEKSPKYPGQIITHLGMVINTREISLKVPPKQDPDLIKRGKQVAECRKNEIKMSRKFHKEISFNVDSYTARSSYAMMTHRAQELTTIQVENMVI</sequence>
<dbReference type="EMBL" id="LSSN01005879">
    <property type="protein sequence ID" value="OMJ08109.1"/>
    <property type="molecule type" value="Genomic_DNA"/>
</dbReference>
<protein>
    <submittedName>
        <fullName evidence="1">Uncharacterized protein</fullName>
    </submittedName>
</protein>
<gene>
    <name evidence="1" type="ORF">AYI70_g11762</name>
</gene>
<name>A0A1R1X0H0_9FUNG</name>
<evidence type="ECO:0000313" key="2">
    <source>
        <dbReference type="Proteomes" id="UP000187283"/>
    </source>
</evidence>
<reference evidence="1 2" key="1">
    <citation type="submission" date="2017-01" db="EMBL/GenBank/DDBJ databases">
        <authorList>
            <person name="Mah S.A."/>
            <person name="Swanson W.J."/>
            <person name="Moy G.W."/>
            <person name="Vacquier V.D."/>
        </authorList>
    </citation>
    <scope>NUCLEOTIDE SEQUENCE [LARGE SCALE GENOMIC DNA]</scope>
    <source>
        <strain evidence="1 2">GSMNP</strain>
    </source>
</reference>
<dbReference type="Proteomes" id="UP000187283">
    <property type="component" value="Unassembled WGS sequence"/>
</dbReference>
<evidence type="ECO:0000313" key="1">
    <source>
        <dbReference type="EMBL" id="OMJ08109.1"/>
    </source>
</evidence>
<proteinExistence type="predicted"/>
<keyword evidence="2" id="KW-1185">Reference proteome</keyword>
<accession>A0A1R1X0H0</accession>
<comment type="caution">
    <text evidence="1">The sequence shown here is derived from an EMBL/GenBank/DDBJ whole genome shotgun (WGS) entry which is preliminary data.</text>
</comment>
<organism evidence="1 2">
    <name type="scientific">Smittium culicis</name>
    <dbReference type="NCBI Taxonomy" id="133412"/>
    <lineage>
        <taxon>Eukaryota</taxon>
        <taxon>Fungi</taxon>
        <taxon>Fungi incertae sedis</taxon>
        <taxon>Zoopagomycota</taxon>
        <taxon>Kickxellomycotina</taxon>
        <taxon>Harpellomycetes</taxon>
        <taxon>Harpellales</taxon>
        <taxon>Legeriomycetaceae</taxon>
        <taxon>Smittium</taxon>
    </lineage>
</organism>
<dbReference type="OrthoDB" id="10558176at2759"/>